<evidence type="ECO:0000256" key="1">
    <source>
        <dbReference type="ARBA" id="ARBA00023125"/>
    </source>
</evidence>
<dbReference type="SUPFAM" id="SSF47729">
    <property type="entry name" value="IHF-like DNA-binding proteins"/>
    <property type="match status" value="1"/>
</dbReference>
<dbReference type="InterPro" id="IPR010992">
    <property type="entry name" value="IHF-like_DNA-bd_dom_sf"/>
</dbReference>
<evidence type="ECO:0000313" key="2">
    <source>
        <dbReference type="EMBL" id="SVB42037.1"/>
    </source>
</evidence>
<dbReference type="GO" id="GO:0005829">
    <property type="term" value="C:cytosol"/>
    <property type="evidence" value="ECO:0007669"/>
    <property type="project" value="TreeGrafter"/>
</dbReference>
<accession>A0A382DWT3</accession>
<dbReference type="CDD" id="cd13836">
    <property type="entry name" value="IHF_B"/>
    <property type="match status" value="1"/>
</dbReference>
<reference evidence="2" key="1">
    <citation type="submission" date="2018-05" db="EMBL/GenBank/DDBJ databases">
        <authorList>
            <person name="Lanie J.A."/>
            <person name="Ng W.-L."/>
            <person name="Kazmierczak K.M."/>
            <person name="Andrzejewski T.M."/>
            <person name="Davidsen T.M."/>
            <person name="Wayne K.J."/>
            <person name="Tettelin H."/>
            <person name="Glass J.I."/>
            <person name="Rusch D."/>
            <person name="Podicherti R."/>
            <person name="Tsui H.-C.T."/>
            <person name="Winkler M.E."/>
        </authorList>
    </citation>
    <scope>NUCLEOTIDE SEQUENCE</scope>
</reference>
<dbReference type="PANTHER" id="PTHR33175">
    <property type="entry name" value="DNA-BINDING PROTEIN HU"/>
    <property type="match status" value="1"/>
</dbReference>
<protein>
    <recommendedName>
        <fullName evidence="3">Integration host factor subunit beta</fullName>
    </recommendedName>
</protein>
<dbReference type="PROSITE" id="PS00045">
    <property type="entry name" value="HISTONE_LIKE"/>
    <property type="match status" value="1"/>
</dbReference>
<dbReference type="InterPro" id="IPR000119">
    <property type="entry name" value="Hist_DNA-bd"/>
</dbReference>
<keyword evidence="1" id="KW-0238">DNA-binding</keyword>
<dbReference type="Gene3D" id="4.10.520.10">
    <property type="entry name" value="IHF-like DNA-binding proteins"/>
    <property type="match status" value="1"/>
</dbReference>
<evidence type="ECO:0008006" key="3">
    <source>
        <dbReference type="Google" id="ProtNLM"/>
    </source>
</evidence>
<name>A0A382DWT3_9ZZZZ</name>
<organism evidence="2">
    <name type="scientific">marine metagenome</name>
    <dbReference type="NCBI Taxonomy" id="408172"/>
    <lineage>
        <taxon>unclassified sequences</taxon>
        <taxon>metagenomes</taxon>
        <taxon>ecological metagenomes</taxon>
    </lineage>
</organism>
<dbReference type="GO" id="GO:0030527">
    <property type="term" value="F:structural constituent of chromatin"/>
    <property type="evidence" value="ECO:0007669"/>
    <property type="project" value="InterPro"/>
</dbReference>
<dbReference type="AlphaFoldDB" id="A0A382DWT3"/>
<dbReference type="GO" id="GO:0003677">
    <property type="term" value="F:DNA binding"/>
    <property type="evidence" value="ECO:0007669"/>
    <property type="project" value="UniProtKB-KW"/>
</dbReference>
<dbReference type="EMBL" id="UINC01041156">
    <property type="protein sequence ID" value="SVB42037.1"/>
    <property type="molecule type" value="Genomic_DNA"/>
</dbReference>
<sequence length="99" mass="10920">MTKADLVEQVAEAIGPGITKKDCALVVDGFLNAVKLALANGENIEIRGFGTFKVRKRKTRVARNPRTGDPVRVPSRSVPVFKPSKHVRAQVEQLDELRI</sequence>
<dbReference type="PRINTS" id="PR01727">
    <property type="entry name" value="DNABINDINGHU"/>
</dbReference>
<dbReference type="SMART" id="SM00411">
    <property type="entry name" value="BHL"/>
    <property type="match status" value="1"/>
</dbReference>
<gene>
    <name evidence="2" type="ORF">METZ01_LOCUS194891</name>
</gene>
<dbReference type="Pfam" id="PF00216">
    <property type="entry name" value="Bac_DNA_binding"/>
    <property type="match status" value="1"/>
</dbReference>
<dbReference type="PANTHER" id="PTHR33175:SF2">
    <property type="entry name" value="INTEGRATION HOST FACTOR SUBUNIT ALPHA"/>
    <property type="match status" value="1"/>
</dbReference>
<dbReference type="InterPro" id="IPR020816">
    <property type="entry name" value="Histone-like_DNA-bd_CS"/>
</dbReference>
<proteinExistence type="predicted"/>